<dbReference type="Proteomes" id="UP001652626">
    <property type="component" value="Chromosome 4"/>
</dbReference>
<gene>
    <name evidence="3" type="primary">LOC113394481</name>
</gene>
<dbReference type="SUPFAM" id="SSF53098">
    <property type="entry name" value="Ribonuclease H-like"/>
    <property type="match status" value="1"/>
</dbReference>
<keyword evidence="3" id="KW-0269">Exonuclease</keyword>
<dbReference type="InterPro" id="IPR012337">
    <property type="entry name" value="RNaseH-like_sf"/>
</dbReference>
<evidence type="ECO:0000313" key="2">
    <source>
        <dbReference type="Proteomes" id="UP001652626"/>
    </source>
</evidence>
<dbReference type="OMA" id="EQCSNWQ"/>
<name>A0A8B8HRX9_VANTA</name>
<dbReference type="PANTHER" id="PTHR47765">
    <property type="entry name" value="3'-5' EXONUCLEASE DOMAIN-CONTAINING PROTEIN"/>
    <property type="match status" value="1"/>
</dbReference>
<organism evidence="2 3">
    <name type="scientific">Vanessa tameamea</name>
    <name type="common">Kamehameha butterfly</name>
    <dbReference type="NCBI Taxonomy" id="334116"/>
    <lineage>
        <taxon>Eukaryota</taxon>
        <taxon>Metazoa</taxon>
        <taxon>Ecdysozoa</taxon>
        <taxon>Arthropoda</taxon>
        <taxon>Hexapoda</taxon>
        <taxon>Insecta</taxon>
        <taxon>Pterygota</taxon>
        <taxon>Neoptera</taxon>
        <taxon>Endopterygota</taxon>
        <taxon>Lepidoptera</taxon>
        <taxon>Glossata</taxon>
        <taxon>Ditrysia</taxon>
        <taxon>Papilionoidea</taxon>
        <taxon>Nymphalidae</taxon>
        <taxon>Nymphalinae</taxon>
        <taxon>Vanessa</taxon>
    </lineage>
</organism>
<reference evidence="3" key="1">
    <citation type="submission" date="2025-08" db="UniProtKB">
        <authorList>
            <consortium name="RefSeq"/>
        </authorList>
    </citation>
    <scope>IDENTIFICATION</scope>
    <source>
        <tissue evidence="3">Whole body</tissue>
    </source>
</reference>
<keyword evidence="2" id="KW-1185">Reference proteome</keyword>
<dbReference type="OrthoDB" id="18193at2759"/>
<keyword evidence="3" id="KW-0378">Hydrolase</keyword>
<dbReference type="GeneID" id="113394481"/>
<dbReference type="Pfam" id="PF01612">
    <property type="entry name" value="DNA_pol_A_exo1"/>
    <property type="match status" value="1"/>
</dbReference>
<dbReference type="SMART" id="SM00474">
    <property type="entry name" value="35EXOc"/>
    <property type="match status" value="1"/>
</dbReference>
<dbReference type="RefSeq" id="XP_026487594.2">
    <property type="nucleotide sequence ID" value="XM_026631809.2"/>
</dbReference>
<dbReference type="AlphaFoldDB" id="A0A8B8HRX9"/>
<dbReference type="InterPro" id="IPR002782">
    <property type="entry name" value="Mut7-C_RNAse_dom"/>
</dbReference>
<accession>A0A8B8HRX9</accession>
<dbReference type="Gene3D" id="3.30.420.10">
    <property type="entry name" value="Ribonuclease H-like superfamily/Ribonuclease H"/>
    <property type="match status" value="1"/>
</dbReference>
<dbReference type="GO" id="GO:0008408">
    <property type="term" value="F:3'-5' exonuclease activity"/>
    <property type="evidence" value="ECO:0007669"/>
    <property type="project" value="InterPro"/>
</dbReference>
<sequence length="840" mass="96591">MDINQLVDKNQAIKIVPSIEESLNNIGLDTDIDERTLIWLNQLKLKWKTWKKSPATDHHFDIFFQFTPDPYRVALVCIIKCEEFKDSKPRTLPYYILETLSKWSQSSGLLPEETLKLPAFQIAIQQRNILFLNLLIKTYQLFTIKETILPVVKNMLKNDNCKQASQIVVAMELFDEIPVEDLLFPLILQDKANMIDEYLSECPNQVRPLLLFLDNMLDKKFNIRDFTQKYIDENKVCNVKYEKIHYKPLGKLVARLCNKFNIPIETCENLSKNRTRGGLRYLIHQKYVQHNVSSSVWDDLVKDSLRNNTECVYEFIDMLIEYDIKEALKWATYFEMPEISLPLALRNVSIEQVPAEEENWEKLDNVTQKYFKLPLPESSIKIIDTGETFYDLVSNLKNCSIVSIDCEWKPSFGATQSQVALIQIASYDCIYLIDTLVLNNKQYSSFWYRFNKSLLDNAEIIKLGFGLEQDLKEIKSSISGLSNIKVKGEGLLDLGLLWKRLINFGLSLPSDSDSGGNSLSSLVQACFGLPLEKAEQCSNWELRPLRTTQLHYAALDAFVLLEIYYYLQKLCVEQKINFDDICNDVMLERKLKSVKKITVADRLQACTLDFKPKSSKDVKIIVEHELSHLLAYFRYCGIDTIVVSSSKLWHDTVNLAILENRFILTAKLKCSPTARFAQNLILDLSQGNIKDQVQNTFSNYNIVVTRSDLLSRCLHCNFTDLKKLTSGEVIDICNLYNMPSNTNTNNKRYASDNEEEDPYYDNFLSDSDGDDIYLCQPVTSQNKSCVTSMGALIDISNVQKLSTSFKTACLCESCGKLFWDEDPLIISVHELISSIIQFSD</sequence>
<evidence type="ECO:0000313" key="3">
    <source>
        <dbReference type="RefSeq" id="XP_026487594.2"/>
    </source>
</evidence>
<dbReference type="InterPro" id="IPR052408">
    <property type="entry name" value="Exonuclease_MUT-7-like"/>
</dbReference>
<evidence type="ECO:0000259" key="1">
    <source>
        <dbReference type="SMART" id="SM00474"/>
    </source>
</evidence>
<keyword evidence="3" id="KW-0540">Nuclease</keyword>
<protein>
    <submittedName>
        <fullName evidence="3">Exonuclease mut-7 homolog</fullName>
    </submittedName>
</protein>
<dbReference type="InterPro" id="IPR002562">
    <property type="entry name" value="3'-5'_exonuclease_dom"/>
</dbReference>
<dbReference type="Pfam" id="PF01927">
    <property type="entry name" value="Mut7-C"/>
    <property type="match status" value="1"/>
</dbReference>
<dbReference type="InterPro" id="IPR036397">
    <property type="entry name" value="RNaseH_sf"/>
</dbReference>
<feature type="domain" description="3'-5' exonuclease" evidence="1">
    <location>
        <begin position="380"/>
        <end position="572"/>
    </location>
</feature>
<proteinExistence type="predicted"/>
<dbReference type="PANTHER" id="PTHR47765:SF2">
    <property type="entry name" value="EXONUCLEASE MUT-7 HOMOLOG"/>
    <property type="match status" value="1"/>
</dbReference>
<dbReference type="GO" id="GO:0006139">
    <property type="term" value="P:nucleobase-containing compound metabolic process"/>
    <property type="evidence" value="ECO:0007669"/>
    <property type="project" value="InterPro"/>
</dbReference>
<dbReference type="GO" id="GO:0003676">
    <property type="term" value="F:nucleic acid binding"/>
    <property type="evidence" value="ECO:0007669"/>
    <property type="project" value="InterPro"/>
</dbReference>